<evidence type="ECO:0008006" key="5">
    <source>
        <dbReference type="Google" id="ProtNLM"/>
    </source>
</evidence>
<evidence type="ECO:0000313" key="4">
    <source>
        <dbReference type="Proteomes" id="UP000093898"/>
    </source>
</evidence>
<keyword evidence="2" id="KW-0732">Signal</keyword>
<organism evidence="3 4">
    <name type="scientific">Mycolicibacterium mucogenicum</name>
    <name type="common">Mycobacterium mucogenicum</name>
    <dbReference type="NCBI Taxonomy" id="56689"/>
    <lineage>
        <taxon>Bacteria</taxon>
        <taxon>Bacillati</taxon>
        <taxon>Actinomycetota</taxon>
        <taxon>Actinomycetes</taxon>
        <taxon>Mycobacteriales</taxon>
        <taxon>Mycobacteriaceae</taxon>
        <taxon>Mycolicibacterium</taxon>
    </lineage>
</organism>
<feature type="compositionally biased region" description="Polar residues" evidence="1">
    <location>
        <begin position="33"/>
        <end position="50"/>
    </location>
</feature>
<comment type="caution">
    <text evidence="3">The sequence shown here is derived from an EMBL/GenBank/DDBJ whole genome shotgun (WGS) entry which is preliminary data.</text>
</comment>
<feature type="signal peptide" evidence="2">
    <location>
        <begin position="1"/>
        <end position="28"/>
    </location>
</feature>
<reference evidence="4" key="1">
    <citation type="submission" date="2016-06" db="EMBL/GenBank/DDBJ databases">
        <authorList>
            <person name="Sutton G."/>
            <person name="Brinkac L."/>
            <person name="Sanka R."/>
            <person name="Adams M."/>
            <person name="Lau E."/>
            <person name="Garcia-Basteiro A."/>
            <person name="Lopez-Varela E."/>
            <person name="Palencia S."/>
        </authorList>
    </citation>
    <scope>NUCLEOTIDE SEQUENCE [LARGE SCALE GENOMIC DNA]</scope>
    <source>
        <strain evidence="4">1127319.6</strain>
    </source>
</reference>
<accession>A0A1A3GH54</accession>
<protein>
    <recommendedName>
        <fullName evidence="5">DUF2613 family protein</fullName>
    </recommendedName>
</protein>
<dbReference type="Proteomes" id="UP000093898">
    <property type="component" value="Unassembled WGS sequence"/>
</dbReference>
<feature type="region of interest" description="Disordered" evidence="1">
    <location>
        <begin position="24"/>
        <end position="85"/>
    </location>
</feature>
<evidence type="ECO:0000256" key="2">
    <source>
        <dbReference type="SAM" id="SignalP"/>
    </source>
</evidence>
<proteinExistence type="predicted"/>
<dbReference type="OrthoDB" id="4640261at2"/>
<dbReference type="RefSeq" id="WP_061006432.1">
    <property type="nucleotide sequence ID" value="NZ_LSKA01000476.1"/>
</dbReference>
<evidence type="ECO:0000256" key="1">
    <source>
        <dbReference type="SAM" id="MobiDB-lite"/>
    </source>
</evidence>
<name>A0A1A3GH54_MYCMU</name>
<sequence length="85" mass="8405">MKVAKTFGFVGIAAAVTMGVLGVTNAPAPDNTPVASSGHGSTTGEYNQPTVAGMNMGATETPTTPSNVEPVTLASPPVKAKPYSG</sequence>
<feature type="chain" id="PRO_5008323196" description="DUF2613 family protein" evidence="2">
    <location>
        <begin position="29"/>
        <end position="85"/>
    </location>
</feature>
<evidence type="ECO:0000313" key="3">
    <source>
        <dbReference type="EMBL" id="OBJ35135.1"/>
    </source>
</evidence>
<gene>
    <name evidence="3" type="ORF">A5630_09925</name>
</gene>
<dbReference type="AlphaFoldDB" id="A0A1A3GH54"/>
<dbReference type="EMBL" id="LZLC01000271">
    <property type="protein sequence ID" value="OBJ35135.1"/>
    <property type="molecule type" value="Genomic_DNA"/>
</dbReference>
<feature type="compositionally biased region" description="Polar residues" evidence="1">
    <location>
        <begin position="58"/>
        <end position="69"/>
    </location>
</feature>